<reference evidence="1 2" key="1">
    <citation type="journal article" date="2011" name="J. Bacteriol.">
        <title>Draft genome sequence of the anoxygenic filamentous phototrophic bacterium Oscillochloris trichoides subsp. DG-6.</title>
        <authorList>
            <person name="Kuznetsov B.B."/>
            <person name="Ivanovsky R.N."/>
            <person name="Keppen O.I."/>
            <person name="Sukhacheva M.V."/>
            <person name="Bumazhkin B.K."/>
            <person name="Patutina E.O."/>
            <person name="Beletsky A.V."/>
            <person name="Mardanov A.V."/>
            <person name="Baslerov R.V."/>
            <person name="Panteleeva A.N."/>
            <person name="Kolganova T.V."/>
            <person name="Ravin N.V."/>
            <person name="Skryabin K.G."/>
        </authorList>
    </citation>
    <scope>NUCLEOTIDE SEQUENCE [LARGE SCALE GENOMIC DNA]</scope>
    <source>
        <strain evidence="1 2">DG-6</strain>
    </source>
</reference>
<dbReference type="AlphaFoldDB" id="E1IAD1"/>
<evidence type="ECO:0000313" key="2">
    <source>
        <dbReference type="Proteomes" id="UP000054010"/>
    </source>
</evidence>
<evidence type="ECO:0000313" key="1">
    <source>
        <dbReference type="EMBL" id="EFO81885.1"/>
    </source>
</evidence>
<dbReference type="Proteomes" id="UP000054010">
    <property type="component" value="Unassembled WGS sequence"/>
</dbReference>
<name>E1IAD1_9CHLR</name>
<keyword evidence="2" id="KW-1185">Reference proteome</keyword>
<gene>
    <name evidence="1" type="ORF">OSCT_0282</name>
</gene>
<evidence type="ECO:0008006" key="3">
    <source>
        <dbReference type="Google" id="ProtNLM"/>
    </source>
</evidence>
<sequence length="345" mass="38448">MLTTNFFPTSVPQRPMGHYAHIVILRETDSYALFQTDGELNTARVQAGITNTKFITRITMFKRKQTTPERLIGRELLRRYGLISGESAPEPKERKTDDRGVAIDAAGLAICDYNVDFCKQCPDCISYGFAIGDAGSEKSKVYSDTAYSLTPFDISHEAFTLNAPYEDGTMSRKGEVTSRINEQDHIRPQTLFPAVITIRDLTSPLFLYVLNNILRTRRYGAQTTRTGTMTNHLLGIVLSDGEIFSNLHFTQHLYDKVASTADFDPTQPVDVQVALGAAQSLLPDLIAADHVAVRQLLIGAELAQFIDELSLRTRDEKGIAELLYTALRDSMGYHAAYIQKKGRGK</sequence>
<dbReference type="HOGENOM" id="CLU_836051_0_0_0"/>
<comment type="caution">
    <text evidence="1">The sequence shown here is derived from an EMBL/GenBank/DDBJ whole genome shotgun (WGS) entry which is preliminary data.</text>
</comment>
<dbReference type="Pfam" id="PF18320">
    <property type="entry name" value="Csc2"/>
    <property type="match status" value="1"/>
</dbReference>
<organism evidence="1 2">
    <name type="scientific">Oscillochloris trichoides DG-6</name>
    <dbReference type="NCBI Taxonomy" id="765420"/>
    <lineage>
        <taxon>Bacteria</taxon>
        <taxon>Bacillati</taxon>
        <taxon>Chloroflexota</taxon>
        <taxon>Chloroflexia</taxon>
        <taxon>Chloroflexales</taxon>
        <taxon>Chloroflexineae</taxon>
        <taxon>Oscillochloridaceae</taxon>
        <taxon>Oscillochloris</taxon>
    </lineage>
</organism>
<dbReference type="NCBIfam" id="TIGR03157">
    <property type="entry name" value="cas_Csc2"/>
    <property type="match status" value="1"/>
</dbReference>
<dbReference type="STRING" id="765420.OSCT_0282"/>
<dbReference type="OrthoDB" id="9779926at2"/>
<protein>
    <recommendedName>
        <fullName evidence="3">CRISPR-associated protein Csc2</fullName>
    </recommendedName>
</protein>
<accession>E1IAD1</accession>
<dbReference type="InterPro" id="IPR017574">
    <property type="entry name" value="CRISPR-assoc_prot_Cas7/Csc2"/>
</dbReference>
<dbReference type="EMBL" id="ADVR01000004">
    <property type="protein sequence ID" value="EFO81885.1"/>
    <property type="molecule type" value="Genomic_DNA"/>
</dbReference>
<dbReference type="eggNOG" id="ENOG502Z850">
    <property type="taxonomic scope" value="Bacteria"/>
</dbReference>
<proteinExistence type="predicted"/>